<feature type="domain" description="Helicase C-terminal" evidence="7">
    <location>
        <begin position="2056"/>
        <end position="2218"/>
    </location>
</feature>
<feature type="domain" description="SecA family profile" evidence="8">
    <location>
        <begin position="1573"/>
        <end position="2221"/>
    </location>
</feature>
<dbReference type="InterPro" id="IPR000185">
    <property type="entry name" value="SecA"/>
</dbReference>
<dbReference type="InterPro" id="IPR011989">
    <property type="entry name" value="ARM-like"/>
</dbReference>
<dbReference type="EMBL" id="CAJNOJ010000097">
    <property type="protein sequence ID" value="CAF1101562.1"/>
    <property type="molecule type" value="Genomic_DNA"/>
</dbReference>
<dbReference type="PROSITE" id="PS51196">
    <property type="entry name" value="SECA_MOTOR_DEAD"/>
    <property type="match status" value="2"/>
</dbReference>
<protein>
    <recommendedName>
        <fullName evidence="11">Protein translocase subunit SecA</fullName>
    </recommendedName>
</protein>
<dbReference type="InterPro" id="IPR014001">
    <property type="entry name" value="Helicase_ATP-bd"/>
</dbReference>
<evidence type="ECO:0000256" key="3">
    <source>
        <dbReference type="ARBA" id="ARBA00023010"/>
    </source>
</evidence>
<proteinExistence type="predicted"/>
<dbReference type="PROSITE" id="PS51192">
    <property type="entry name" value="HELICASE_ATP_BIND_1"/>
    <property type="match status" value="2"/>
</dbReference>
<keyword evidence="4" id="KW-0175">Coiled coil</keyword>
<feature type="domain" description="Helicase ATP-binding" evidence="6">
    <location>
        <begin position="2820"/>
        <end position="2966"/>
    </location>
</feature>
<dbReference type="SMART" id="SM00957">
    <property type="entry name" value="SecA_DEAD"/>
    <property type="match status" value="1"/>
</dbReference>
<feature type="domain" description="Helicase C-terminal" evidence="7">
    <location>
        <begin position="3210"/>
        <end position="3372"/>
    </location>
</feature>
<comment type="caution">
    <text evidence="9">The sequence shown here is derived from an EMBL/GenBank/DDBJ whole genome shotgun (WGS) entry which is preliminary data.</text>
</comment>
<dbReference type="GO" id="GO:0006605">
    <property type="term" value="P:protein targeting"/>
    <property type="evidence" value="ECO:0007669"/>
    <property type="project" value="InterPro"/>
</dbReference>
<dbReference type="Pfam" id="PF00271">
    <property type="entry name" value="Helicase_C"/>
    <property type="match status" value="2"/>
</dbReference>
<dbReference type="SMART" id="SM00490">
    <property type="entry name" value="HELICc"/>
    <property type="match status" value="2"/>
</dbReference>
<dbReference type="GO" id="GO:0016020">
    <property type="term" value="C:membrane"/>
    <property type="evidence" value="ECO:0007669"/>
    <property type="project" value="InterPro"/>
</dbReference>
<sequence>MSINIENLLEQINRGDDLNELHLNKFSNDLLHNQSSNAACRIFLALCSTQKIVSDEIFERICQVILNDHEQSAKENAIRVIDLLVQNDRSASQSCLYALTKALQNKQSTILRNYASKILCTLIQKQSCIHLNSSLLDVMCDALHDTSITVQKHTLESFEELVQKNPSTISQRVIDNMTAYLSKMGQDINKNYVKCVSITLFFQNLLRQPVKISGALLSIFSEFAVFDASEEKKLLNRFALQILQKVMEHRLIHGNLPDQVFINLSTCFNLKSFEHKELFQHCLRILCTLNDDQLKLTQLNGCLLKSYLKETNLEENLRIYITILFGNLCKLLYKYADGETNATIIEDTIDIFIERLDQDKLLQSSIYVLRNIAEYEQSYLSIYPLHKFVYILNRDDVHKEVRQYACLILRFSVETRQILTNYELDALEKALNDSDSTISLTALQAFQHLFEEYHRNADFIEPYVNKLCTSAAELIFNSNESFTLNALDLLQTVLKHNLKHAFSHDEIANLCIGLQANLDSSIRRSISNILQQIISKRFDVPSYALILLRLEMLTEQFLRKENISTNDCEIFEKNIIECLHDKSFDKRMIPINLLRAIDELLKTNLPKDSRLTSILLQCAENNLNFPIDLIEILFKRFRITKSQILMQILHQIIVQNGQSLSEKFLQQFQEFFVQNSFSSSYTIDILKFLINRNQIQIGINIYSKLIDMLNESSDSYIESVLLETLACALQNPPSNIGLLLNRLLELVEKSFQSTSSTKQTKYSSCLAIHALLRQKVNLSKSTLDLLKKIYEEDDDFESTVNLRDIALTILKEYLPNDNEINDFVNQRELEAKILDYEDPSNRLEAGKRFLSLVQNQNRRLSKFQLANLELSLNFANSSIEYKFIVLSIFQYHSADLEATQITSLFAFINNNQLNTKVIEICKVLVDMKRSFSDEVLQRLTAFVFENSNRALRDSIIDCLEQITKYQSISKPLSDRIRREILSKVLRETKGDLSKKKNACLQLIAERDKLSLNTIDSLEYLLKNPSEMKHIEKEVFDLIDLAIEHHQKLPVTFNGYLSRLIEDTCMNQIQLISTMNRLSIHCEQTFTQEIFDNAQKYFVENFDQSFEILLQGTQNGCHLNPTMIHSLKTNSSSNQHEKVLKILKNQIKHEFLLEDDIIQYLENHFKDYPHLVLNVLKYQPVYQPSSAMQSDLQNLLIKHPFFFQFELILNRIMDLPIQVRLHFTHIFFLLKHMQLDIVTVYPLKLICRQLLCYDLLGQIAQRKKYEKFDELEFYTNLNQLEEYFSFLPYSVERDELLIYLIEHSSIFTLKEISNILCLAKTNPAALNILFNSSPNDCLKNLQIHWIYFIVNRYSYMKLNEDIYLTDNQADQILDLLFTKLQFSISLSKHFLQRLYQIEDFNELVAFLTYLYEKNVSDEINLSDYFTEEIIAKDLFSWLLDIQSDLIRKKIFAVCQQRGFNEPKVFENLQSMILSIRLNSWSFEIFEKFIGILETKQDQSFHLIVENLINSLMVINNFQISSEYEYKIESIFESTPSHDWSKEMHRFALSVSFDRNEQEKTLTDLIDEIKKLNAFDNPKIVGVERIYRELTLVYDSDSEFYPIGKAIKIWNEDEITEWSAQYKSHRVEKSDRTAFELIGVIRRAIYLHNPKQKLEPRTIQIISLLLLLDASEKHIARLAQIKTGEGKSVIIAMFAAVKALNGHQVDIVTTSPLLAKRDAENKKAFYEMLNLTVGENSGTSTVKNCYKCDVVYGNVNEFQFDILRDEYSLLGTRCGRKFDIAIVDEVDSMFIDENSKVCRLSNNIPAIDELKIILTIIWQELNRIHERIVRIDNKLYCIMVPYRIDENGQIILMKAVEADDDGKILENVAVADDNQENFLEIDDAYAFVENHIRNYVQNKLLKPNESNECLIHIPKHLFSFVEQQIPKWIFNGWQAKFAYRENIDYLIAEDKSKRKAIVPIDYRNTGIIQTNTSWPDGLHQFLQIKHQLRITAENLTTNFLSNIAFFSRYGTNLFGLTGTLGTQEAKDLIHCIYNVDFIIIPSFKFTQFVSYPDRLCQSDDDWLNECINSISIEAKQNQRAVLVICETKSNATTLYDKLIEKDNQLKKFIKLYTRSDNDEQNAIENELDCGQIIVATNLAGRGTDIGTTHRVEENGGLHVLVTFLPLNTRIEQQAFGRTSRQGKRGTAQLIVYDYENKYRNIEELKNDRNLREKYLIDRAKCTDWQNIARRDRLFRKFSNLRMELRRQENDTYKLNSVEELWGLWLKTTFTKEDSMTGTHANDLTDELLDQKFQEFSSKVTRDYSSNAIFQNPFYLILKANEHLYQKKNYNRAAELLRVAIASDPIFAVSARYNLAYALIKQTTKNKCEAKAELEKALETLENILIAQHQTMLISFNTNPNETNSKLQNDAEEQIMNRINLLYLCKSLIEEGIAVINEAEDNKKDIRVQYKMLDEFFSDINKPTLDIDEFKESGFVGFFQLTAKNPTPWLSIITVGLIGMAQAAVGAGIIVFSAGAAINLGDNQADQILDLLFTKLQFSISLSERFLQRLHQIEDFNELVAFLTYLYEKNVSDEINLSEYFTEEVIAKDLFSWLLDIQSDLIRKKIFTVCQQRGFNEPKVFENLQSIILSIRLNSWSFEIFEKFIEILETKQDQSFHLIVENLINSLMVINNFQISSEYEHKIESIFKSTPSHDWSKEMHRFAVSVSFDRNEQEKTLTDLIDEIKKLNAFDNPKIVSVERIYRELTVVYDSDSEFYPIGKAIKIWNEDEITKWSAQYKSHRVEKSDRKTFELIGVIKRAIYLHNPKQKFEPRTIQIISLLLLLDASEKHIARLAQIKTGEGKSVIIAMFAAMKALNGHQVDIVTTSPLLAKRDAENKKAFYEMLNLTVGENSGTSTVKACYKCDVVYGNVNEFQFDVLRDEYSLLGTRCERRFDIAIVDEVDSMFIDENSKVCRLSNNIPAIDELKIILTIIWQELNRIHERIVRIDNKLYCIMVPYRTDENGQIILMKAVEVDDDGKVLENATVADDDQENFLEIDDAYVFVENHIQNYVQNKLLKPNENNECLIHIPKHLFSFVEQQIPKWIFNGWQAKFAYRENIDYLIAEDKSKRKAIVPIDYRNTGIIQTNTSWPDGLHQFLQIKHQLRITAENLTTNFLSNIAYFSRYGTNLFGLTGTLGTQEAKDLIHCIYNVDFVIIPSYKFTQFVSYPDRLCQSEDDWLNECINSISIEAKQNQRAVLVICETKSNATILYDKLIEKDNQLKKFIKLYTRSDNDEQNAIENELDCGQIIVATNLAGRGTDIGTTHRVEDNGGLHVLVTFLPLNTRVEQQAFGRTSRQGKRGTAQLIVYDYENKYRNMEELKNDRNLREKYLIDRAKCTDWQNIARRDRLFQKFSDLRKELRRQQDDTYKLNSVEELWGLWLKTTFTNEDSMTGTRTNDLTDKLLDQKFEEFSSNVTKDYSSNVIFQNPFYLILKANDHLYHKKNYDRAIELLRVAIASDPIFAVSARYNLAYALIKQSTKNKSEAKAELEKALETLENILIAQHQTMLISFNTNPNETNSKLRNDAEEQIMNRINLLYLCKSLIEEGIAVINEAEVNKKDIRVQYKLLDEFFSDINKPTLDIDEFKESGFVGFFQLTAKNPTPWLSIITVGLIGLAQAAVGAAIIVFSAGAAINLGSMLLSEGVNDMIFAIKCGMTGEFSWKEYGIQKAISLTITIATCGMSALKEAGQLAKSGFKGCVSAIRAATVGGQQVIGQFTKNGWKLVGEQIVHAFTKAGAREVIKTVLDKTVLAEIGKKINQEITENIQTKVHHDVQQNEIINKFLIVNIALQKPHVYYQEIDRLVCRILHPQSNRFVQAAKTIASGILNRLTNGVTGRTLHIITAGKCLGDLLIFLDKFLREFNDDLAKMKDQLKIDYLLHSNKSNDMDKRTAKEITQSLNKQQYIDRDHVQVLKPLELPAFKLTIHEAHQVYVMNLCNNIYTETMKQAEYAIEKNLITQTIITRLADYMTSRLNAELINPLVHAGVDATVDHLANKIEQAYADSRETLEARIRNRRAQNDIIRQGEFLRKRTGKQQKKDQNISPQIQDLASAVENDAPGDLKDIIAVSAKLGRPVQIHRNGKYDLTIGDPNSGEPLKVNFEEAQMGNIGHYTDVNGNNDIVRTGATDCLFDVLSTQTNMTSNELRQVAAAGIRENSDLYLKMMPSLDHLKQNPDRSLLYAGGDNAEYIRARNHSWDSILDDKYLPSRKILEEGLNNVLAAMGNDPAAIKGKLVLETIIHDIYDEDVAEVIARDKQMRNIFYDSLNRRLAYFKMENQELFAKSNTLRTSFNNVASYWKSKTHSQADWKLYYSQANVNANFSKCDSWKATDFLPQPVRNMIAGQRIETAGKEAIVTYGPAVAPVQFFSYCGKLVAIDNRMTLAHELAGNPPLRLIPAKPSKTEFNRMGNPGIPRENKPEYDKNA</sequence>
<dbReference type="InterPro" id="IPR011990">
    <property type="entry name" value="TPR-like_helical_dom_sf"/>
</dbReference>
<keyword evidence="2" id="KW-0653">Protein transport</keyword>
<dbReference type="InterPro" id="IPR016024">
    <property type="entry name" value="ARM-type_fold"/>
</dbReference>
<dbReference type="Pfam" id="PF07517">
    <property type="entry name" value="SecA_DEAD"/>
    <property type="match status" value="2"/>
</dbReference>
<dbReference type="Proteomes" id="UP000663852">
    <property type="component" value="Unassembled WGS sequence"/>
</dbReference>
<organism evidence="9 10">
    <name type="scientific">Adineta ricciae</name>
    <name type="common">Rotifer</name>
    <dbReference type="NCBI Taxonomy" id="249248"/>
    <lineage>
        <taxon>Eukaryota</taxon>
        <taxon>Metazoa</taxon>
        <taxon>Spiralia</taxon>
        <taxon>Gnathifera</taxon>
        <taxon>Rotifera</taxon>
        <taxon>Eurotatoria</taxon>
        <taxon>Bdelloidea</taxon>
        <taxon>Adinetida</taxon>
        <taxon>Adinetidae</taxon>
        <taxon>Adineta</taxon>
    </lineage>
</organism>
<name>A0A814P2I2_ADIRI</name>
<dbReference type="InterPro" id="IPR027417">
    <property type="entry name" value="P-loop_NTPase"/>
</dbReference>
<feature type="coiled-coil region" evidence="4">
    <location>
        <begin position="3511"/>
        <end position="3542"/>
    </location>
</feature>
<evidence type="ECO:0008006" key="11">
    <source>
        <dbReference type="Google" id="ProtNLM"/>
    </source>
</evidence>
<accession>A0A814P2I2</accession>
<feature type="region of interest" description="Disordered" evidence="5">
    <location>
        <begin position="4430"/>
        <end position="4457"/>
    </location>
</feature>
<dbReference type="SUPFAM" id="SSF48371">
    <property type="entry name" value="ARM repeat"/>
    <property type="match status" value="1"/>
</dbReference>
<evidence type="ECO:0000256" key="2">
    <source>
        <dbReference type="ARBA" id="ARBA00022927"/>
    </source>
</evidence>
<dbReference type="Gene3D" id="1.25.10.10">
    <property type="entry name" value="Leucine-rich Repeat Variant"/>
    <property type="match status" value="2"/>
</dbReference>
<dbReference type="GO" id="GO:0006886">
    <property type="term" value="P:intracellular protein transport"/>
    <property type="evidence" value="ECO:0007669"/>
    <property type="project" value="InterPro"/>
</dbReference>
<dbReference type="GO" id="GO:0005524">
    <property type="term" value="F:ATP binding"/>
    <property type="evidence" value="ECO:0007669"/>
    <property type="project" value="InterPro"/>
</dbReference>
<feature type="domain" description="Helicase ATP-binding" evidence="6">
    <location>
        <begin position="1666"/>
        <end position="1812"/>
    </location>
</feature>
<evidence type="ECO:0000259" key="6">
    <source>
        <dbReference type="PROSITE" id="PS51192"/>
    </source>
</evidence>
<dbReference type="PROSITE" id="PS51194">
    <property type="entry name" value="HELICASE_CTER"/>
    <property type="match status" value="2"/>
</dbReference>
<dbReference type="InterPro" id="IPR011115">
    <property type="entry name" value="SecA_DEAD"/>
</dbReference>
<evidence type="ECO:0000313" key="9">
    <source>
        <dbReference type="EMBL" id="CAF1101562.1"/>
    </source>
</evidence>
<evidence type="ECO:0000259" key="7">
    <source>
        <dbReference type="PROSITE" id="PS51194"/>
    </source>
</evidence>
<dbReference type="GO" id="GO:0017038">
    <property type="term" value="P:protein import"/>
    <property type="evidence" value="ECO:0007669"/>
    <property type="project" value="InterPro"/>
</dbReference>
<keyword evidence="3" id="KW-0811">Translocation</keyword>
<dbReference type="Gene3D" id="3.40.50.300">
    <property type="entry name" value="P-loop containing nucleotide triphosphate hydrolases"/>
    <property type="match status" value="4"/>
</dbReference>
<evidence type="ECO:0000256" key="5">
    <source>
        <dbReference type="SAM" id="MobiDB-lite"/>
    </source>
</evidence>
<reference evidence="9" key="1">
    <citation type="submission" date="2021-02" db="EMBL/GenBank/DDBJ databases">
        <authorList>
            <person name="Nowell W R."/>
        </authorList>
    </citation>
    <scope>NUCLEOTIDE SEQUENCE</scope>
</reference>
<dbReference type="OrthoDB" id="10038397at2759"/>
<dbReference type="Gene3D" id="1.25.40.10">
    <property type="entry name" value="Tetratricopeptide repeat domain"/>
    <property type="match status" value="1"/>
</dbReference>
<feature type="domain" description="SecA family profile" evidence="8">
    <location>
        <begin position="2699"/>
        <end position="3374"/>
    </location>
</feature>
<dbReference type="PRINTS" id="PR00906">
    <property type="entry name" value="SECA"/>
</dbReference>
<dbReference type="SUPFAM" id="SSF52540">
    <property type="entry name" value="P-loop containing nucleoside triphosphate hydrolases"/>
    <property type="match status" value="4"/>
</dbReference>
<feature type="compositionally biased region" description="Basic and acidic residues" evidence="5">
    <location>
        <begin position="4447"/>
        <end position="4457"/>
    </location>
</feature>
<evidence type="ECO:0000256" key="4">
    <source>
        <dbReference type="SAM" id="Coils"/>
    </source>
</evidence>
<dbReference type="PANTHER" id="PTHR30612">
    <property type="entry name" value="SECA INNER MEMBRANE COMPONENT OF SEC PROTEIN SECRETION SYSTEM"/>
    <property type="match status" value="1"/>
</dbReference>
<dbReference type="PANTHER" id="PTHR30612:SF0">
    <property type="entry name" value="CHLOROPLAST PROTEIN-TRANSPORTING ATPASE"/>
    <property type="match status" value="1"/>
</dbReference>
<dbReference type="InterPro" id="IPR001650">
    <property type="entry name" value="Helicase_C-like"/>
</dbReference>
<dbReference type="InterPro" id="IPR014018">
    <property type="entry name" value="SecA_motor_DEAD"/>
</dbReference>
<evidence type="ECO:0000256" key="1">
    <source>
        <dbReference type="ARBA" id="ARBA00022490"/>
    </source>
</evidence>
<dbReference type="InterPro" id="IPR036670">
    <property type="entry name" value="SecA_X-link_sf"/>
</dbReference>
<evidence type="ECO:0000259" key="8">
    <source>
        <dbReference type="PROSITE" id="PS51196"/>
    </source>
</evidence>
<dbReference type="SUPFAM" id="SSF81767">
    <property type="entry name" value="Pre-protein crosslinking domain of SecA"/>
    <property type="match status" value="2"/>
</dbReference>
<dbReference type="SUPFAM" id="SSF48452">
    <property type="entry name" value="TPR-like"/>
    <property type="match status" value="1"/>
</dbReference>
<dbReference type="Gene3D" id="3.90.1440.10">
    <property type="entry name" value="SecA, preprotein cross-linking domain"/>
    <property type="match status" value="2"/>
</dbReference>
<gene>
    <name evidence="9" type="ORF">EDS130_LOCUS20018</name>
</gene>
<keyword evidence="2" id="KW-0813">Transport</keyword>
<evidence type="ECO:0000313" key="10">
    <source>
        <dbReference type="Proteomes" id="UP000663852"/>
    </source>
</evidence>
<keyword evidence="1" id="KW-0963">Cytoplasm</keyword>